<sequence>SWLAYPITVAVIGATVTHPHGYGRFITGRFKFTRLLRDFFVNCTWSVSTESLNGCPAELIKGWTQYEGYGPHSVFLVLSLFASTFFLLTIFSNTLPVPCGMFMPLFIVGASLGRLIGEFIASKFPDGFEGGTDQPVYPGVYSVVGAAALTGAVTHSVSVAVIVFELTGQLIYILPVMIAVIIANAVSTYLQPSTYDSMIQIKLLPYLPDIPPSNSSVHSLCAEQFMASPVRSVCCFTSYENIRQLLIDMPRLRSFPVVDRSDSLMLLGSVPRHALVALLENHLGDNARRAEAERRIRTAIETIDKHIKAAQFVREDTESEDEAGRSIRHERNGSSIDSSGSIGWERRRCASVDLGNIEKPLEMTPLTRQLSRFTVMPASNEQRVNTARKKRNYSPMLGRKFPRRHAFSCAAPTILPPPRGVNVADASEAEIAKDESNKAYQRHISLSTEAEKEEQEEVHIKQHLPRLGSMSGLLRTARKRVASRLHEGSPTSSIRQTPYDLTDEERRSWELERLKDTVELGDDIIDPAPFQLVRRTSLYKVHSLFSLLDLNRAYVTDRGRLVGVVGISDLRNAIERTETKNHSANKLDRAEDGKCERTKEDSVVVIEKPSSFRVAFEITPSVEPYEDILNPPLKIIHPSSASLHAYHHRMLVIEEELPCPESRHSSARSTLSLPCSATATSANDQPRTVEFDCGSIGDDNEEEGHNRLAEAVIYVHQKSVFERTVRRRSL</sequence>
<protein>
    <recommendedName>
        <fullName evidence="10">Chloride channel protein</fullName>
    </recommendedName>
</protein>
<dbReference type="AlphaFoldDB" id="A0A0B2USD2"/>
<proteinExistence type="inferred from homology"/>
<reference evidence="13 14" key="1">
    <citation type="submission" date="2014-11" db="EMBL/GenBank/DDBJ databases">
        <title>Genetic blueprint of the zoonotic pathogen Toxocara canis.</title>
        <authorList>
            <person name="Zhu X.-Q."/>
            <person name="Korhonen P.K."/>
            <person name="Cai H."/>
            <person name="Young N.D."/>
            <person name="Nejsum P."/>
            <person name="von Samson-Himmelstjerna G."/>
            <person name="Boag P.R."/>
            <person name="Tan P."/>
            <person name="Li Q."/>
            <person name="Min J."/>
            <person name="Yang Y."/>
            <person name="Wang X."/>
            <person name="Fang X."/>
            <person name="Hall R.S."/>
            <person name="Hofmann A."/>
            <person name="Sternberg P.W."/>
            <person name="Jex A.R."/>
            <person name="Gasser R.B."/>
        </authorList>
    </citation>
    <scope>NUCLEOTIDE SEQUENCE [LARGE SCALE GENOMIC DNA]</scope>
    <source>
        <strain evidence="13">PN_DK_2014</strain>
    </source>
</reference>
<feature type="transmembrane region" description="Helical" evidence="10">
    <location>
        <begin position="141"/>
        <end position="163"/>
    </location>
</feature>
<dbReference type="InterPro" id="IPR046342">
    <property type="entry name" value="CBS_dom_sf"/>
</dbReference>
<evidence type="ECO:0000256" key="1">
    <source>
        <dbReference type="ARBA" id="ARBA00004141"/>
    </source>
</evidence>
<dbReference type="STRING" id="6265.A0A0B2USD2"/>
<comment type="subcellular location">
    <subcellularLocation>
        <location evidence="1 10">Membrane</location>
        <topology evidence="1 10">Multi-pass membrane protein</topology>
    </subcellularLocation>
</comment>
<feature type="region of interest" description="Disordered" evidence="11">
    <location>
        <begin position="312"/>
        <end position="340"/>
    </location>
</feature>
<dbReference type="OrthoDB" id="4564at2759"/>
<comment type="caution">
    <text evidence="10">Lacks conserved residue(s) required for the propagation of feature annotation.</text>
</comment>
<dbReference type="Proteomes" id="UP000031036">
    <property type="component" value="Unassembled WGS sequence"/>
</dbReference>
<feature type="transmembrane region" description="Helical" evidence="10">
    <location>
        <begin position="170"/>
        <end position="190"/>
    </location>
</feature>
<keyword evidence="2 10" id="KW-0813">Transport</keyword>
<evidence type="ECO:0000259" key="12">
    <source>
        <dbReference type="PROSITE" id="PS51371"/>
    </source>
</evidence>
<dbReference type="InterPro" id="IPR001807">
    <property type="entry name" value="ClC"/>
</dbReference>
<dbReference type="SUPFAM" id="SSF81340">
    <property type="entry name" value="Clc chloride channel"/>
    <property type="match status" value="1"/>
</dbReference>
<dbReference type="OMA" id="ERSEWEV"/>
<comment type="similarity">
    <text evidence="10">Belongs to the chloride channel (TC 2.A.49) family.</text>
</comment>
<organism evidence="13 14">
    <name type="scientific">Toxocara canis</name>
    <name type="common">Canine roundworm</name>
    <dbReference type="NCBI Taxonomy" id="6265"/>
    <lineage>
        <taxon>Eukaryota</taxon>
        <taxon>Metazoa</taxon>
        <taxon>Ecdysozoa</taxon>
        <taxon>Nematoda</taxon>
        <taxon>Chromadorea</taxon>
        <taxon>Rhabditida</taxon>
        <taxon>Spirurina</taxon>
        <taxon>Ascaridomorpha</taxon>
        <taxon>Ascaridoidea</taxon>
        <taxon>Toxocaridae</taxon>
        <taxon>Toxocara</taxon>
    </lineage>
</organism>
<dbReference type="PROSITE" id="PS51371">
    <property type="entry name" value="CBS"/>
    <property type="match status" value="1"/>
</dbReference>
<evidence type="ECO:0000256" key="11">
    <source>
        <dbReference type="SAM" id="MobiDB-lite"/>
    </source>
</evidence>
<dbReference type="Gene3D" id="3.10.580.10">
    <property type="entry name" value="CBS-domain"/>
    <property type="match status" value="2"/>
</dbReference>
<dbReference type="PANTHER" id="PTHR45720:SF10">
    <property type="entry name" value="CHLORIDE CHANNEL PROTEIN 2"/>
    <property type="match status" value="1"/>
</dbReference>
<evidence type="ECO:0000256" key="7">
    <source>
        <dbReference type="ARBA" id="ARBA00023136"/>
    </source>
</evidence>
<evidence type="ECO:0000256" key="9">
    <source>
        <dbReference type="PROSITE-ProRule" id="PRU00703"/>
    </source>
</evidence>
<feature type="compositionally biased region" description="Basic and acidic residues" evidence="11">
    <location>
        <begin position="322"/>
        <end position="332"/>
    </location>
</feature>
<evidence type="ECO:0000256" key="6">
    <source>
        <dbReference type="ARBA" id="ARBA00023065"/>
    </source>
</evidence>
<feature type="transmembrane region" description="Helical" evidence="10">
    <location>
        <begin position="102"/>
        <end position="121"/>
    </location>
</feature>
<comment type="caution">
    <text evidence="13">The sequence shown here is derived from an EMBL/GenBank/DDBJ whole genome shotgun (WGS) entry which is preliminary data.</text>
</comment>
<evidence type="ECO:0000256" key="8">
    <source>
        <dbReference type="ARBA" id="ARBA00023214"/>
    </source>
</evidence>
<keyword evidence="5 10" id="KW-1133">Transmembrane helix</keyword>
<feature type="transmembrane region" description="Helical" evidence="10">
    <location>
        <begin position="69"/>
        <end position="90"/>
    </location>
</feature>
<dbReference type="PANTHER" id="PTHR45720">
    <property type="entry name" value="CHLORIDE CHANNEL PROTEIN 2"/>
    <property type="match status" value="1"/>
</dbReference>
<evidence type="ECO:0000256" key="3">
    <source>
        <dbReference type="ARBA" id="ARBA00022692"/>
    </source>
</evidence>
<keyword evidence="8 10" id="KW-0868">Chloride</keyword>
<dbReference type="SUPFAM" id="SSF54631">
    <property type="entry name" value="CBS-domain pair"/>
    <property type="match status" value="1"/>
</dbReference>
<name>A0A0B2USD2_TOXCA</name>
<gene>
    <name evidence="13" type="primary">Clcn2</name>
    <name evidence="13" type="ORF">Tcan_09414</name>
</gene>
<evidence type="ECO:0000256" key="5">
    <source>
        <dbReference type="ARBA" id="ARBA00022989"/>
    </source>
</evidence>
<keyword evidence="9" id="KW-0129">CBS domain</keyword>
<keyword evidence="6 10" id="KW-0406">Ion transport</keyword>
<dbReference type="InterPro" id="IPR050970">
    <property type="entry name" value="Cl_channel_volt-gated"/>
</dbReference>
<dbReference type="InterPro" id="IPR014743">
    <property type="entry name" value="Cl-channel_core"/>
</dbReference>
<evidence type="ECO:0000313" key="13">
    <source>
        <dbReference type="EMBL" id="KHN72149.1"/>
    </source>
</evidence>
<keyword evidence="7 10" id="KW-0472">Membrane</keyword>
<feature type="non-terminal residue" evidence="13">
    <location>
        <position position="1"/>
    </location>
</feature>
<evidence type="ECO:0000256" key="10">
    <source>
        <dbReference type="RuleBase" id="RU361221"/>
    </source>
</evidence>
<dbReference type="Gene3D" id="1.10.3080.10">
    <property type="entry name" value="Clc chloride channel"/>
    <property type="match status" value="1"/>
</dbReference>
<keyword evidence="14" id="KW-1185">Reference proteome</keyword>
<evidence type="ECO:0000256" key="4">
    <source>
        <dbReference type="ARBA" id="ARBA00022737"/>
    </source>
</evidence>
<keyword evidence="4" id="KW-0677">Repeat</keyword>
<evidence type="ECO:0000256" key="2">
    <source>
        <dbReference type="ARBA" id="ARBA00022448"/>
    </source>
</evidence>
<dbReference type="Pfam" id="PF00654">
    <property type="entry name" value="Voltage_CLC"/>
    <property type="match status" value="1"/>
</dbReference>
<dbReference type="EMBL" id="JPKZ01003287">
    <property type="protein sequence ID" value="KHN72149.1"/>
    <property type="molecule type" value="Genomic_DNA"/>
</dbReference>
<accession>A0A0B2USD2</accession>
<dbReference type="GO" id="GO:0005247">
    <property type="term" value="F:voltage-gated chloride channel activity"/>
    <property type="evidence" value="ECO:0007669"/>
    <property type="project" value="TreeGrafter"/>
</dbReference>
<feature type="domain" description="CBS" evidence="12">
    <location>
        <begin position="525"/>
        <end position="581"/>
    </location>
</feature>
<evidence type="ECO:0000313" key="14">
    <source>
        <dbReference type="Proteomes" id="UP000031036"/>
    </source>
</evidence>
<dbReference type="GO" id="GO:0005886">
    <property type="term" value="C:plasma membrane"/>
    <property type="evidence" value="ECO:0007669"/>
    <property type="project" value="TreeGrafter"/>
</dbReference>
<dbReference type="PRINTS" id="PR00762">
    <property type="entry name" value="CLCHANNEL"/>
</dbReference>
<keyword evidence="3 10" id="KW-0812">Transmembrane</keyword>
<dbReference type="InterPro" id="IPR000644">
    <property type="entry name" value="CBS_dom"/>
</dbReference>